<proteinExistence type="predicted"/>
<dbReference type="EMBL" id="PDZR01000049">
    <property type="protein sequence ID" value="PNG24195.1"/>
    <property type="molecule type" value="Genomic_DNA"/>
</dbReference>
<sequence>MARSTAAQLVADVGDDQRDEGCHGESGWRKVAQIRWAEGYHRKLLAFMLAFHAQVFILSIYFNWMLT</sequence>
<evidence type="ECO:0000313" key="2">
    <source>
        <dbReference type="EMBL" id="PNG24195.1"/>
    </source>
</evidence>
<protein>
    <submittedName>
        <fullName evidence="2">Uncharacterized protein</fullName>
    </submittedName>
</protein>
<accession>A0A2J7TBR1</accession>
<reference evidence="2 3" key="1">
    <citation type="submission" date="2017-10" db="EMBL/GenBank/DDBJ databases">
        <title>Genome announcement of Methylocella silvestris TVC from permafrost.</title>
        <authorList>
            <person name="Wang J."/>
            <person name="Geng K."/>
            <person name="Ul-Haque F."/>
            <person name="Crombie A.T."/>
            <person name="Street L.E."/>
            <person name="Wookey P.A."/>
            <person name="Murrell J.C."/>
            <person name="Pratscher J."/>
        </authorList>
    </citation>
    <scope>NUCLEOTIDE SEQUENCE [LARGE SCALE GENOMIC DNA]</scope>
    <source>
        <strain evidence="2 3">TVC</strain>
    </source>
</reference>
<keyword evidence="1" id="KW-0472">Membrane</keyword>
<name>A0A2J7TBR1_METSI</name>
<organism evidence="2 3">
    <name type="scientific">Methylocella silvestris</name>
    <dbReference type="NCBI Taxonomy" id="199596"/>
    <lineage>
        <taxon>Bacteria</taxon>
        <taxon>Pseudomonadati</taxon>
        <taxon>Pseudomonadota</taxon>
        <taxon>Alphaproteobacteria</taxon>
        <taxon>Hyphomicrobiales</taxon>
        <taxon>Beijerinckiaceae</taxon>
        <taxon>Methylocella</taxon>
    </lineage>
</organism>
<evidence type="ECO:0000256" key="1">
    <source>
        <dbReference type="SAM" id="Phobius"/>
    </source>
</evidence>
<keyword evidence="1" id="KW-1133">Transmembrane helix</keyword>
<gene>
    <name evidence="2" type="ORF">CR492_20060</name>
</gene>
<feature type="transmembrane region" description="Helical" evidence="1">
    <location>
        <begin position="44"/>
        <end position="64"/>
    </location>
</feature>
<keyword evidence="1" id="KW-0812">Transmembrane</keyword>
<comment type="caution">
    <text evidence="2">The sequence shown here is derived from an EMBL/GenBank/DDBJ whole genome shotgun (WGS) entry which is preliminary data.</text>
</comment>
<dbReference type="AlphaFoldDB" id="A0A2J7TBR1"/>
<dbReference type="Proteomes" id="UP000236286">
    <property type="component" value="Unassembled WGS sequence"/>
</dbReference>
<evidence type="ECO:0000313" key="3">
    <source>
        <dbReference type="Proteomes" id="UP000236286"/>
    </source>
</evidence>